<keyword evidence="6 9" id="KW-1133">Transmembrane helix</keyword>
<organism evidence="10 11">
    <name type="scientific">Mycolicibacterium goodii</name>
    <name type="common">Mycobacterium goodii</name>
    <dbReference type="NCBI Taxonomy" id="134601"/>
    <lineage>
        <taxon>Bacteria</taxon>
        <taxon>Bacillati</taxon>
        <taxon>Actinomycetota</taxon>
        <taxon>Actinomycetes</taxon>
        <taxon>Mycobacteriales</taxon>
        <taxon>Mycobacteriaceae</taxon>
        <taxon>Mycolicibacterium</taxon>
    </lineage>
</organism>
<gene>
    <name evidence="10" type="ORF">KL859_27485</name>
</gene>
<dbReference type="EMBL" id="JAHBOM010000027">
    <property type="protein sequence ID" value="MBU8826600.1"/>
    <property type="molecule type" value="Genomic_DNA"/>
</dbReference>
<protein>
    <submittedName>
        <fullName evidence="10">ABC transporter permease</fullName>
    </submittedName>
</protein>
<feature type="transmembrane region" description="Helical" evidence="9">
    <location>
        <begin position="146"/>
        <end position="164"/>
    </location>
</feature>
<feature type="transmembrane region" description="Helical" evidence="9">
    <location>
        <begin position="268"/>
        <end position="299"/>
    </location>
</feature>
<feature type="region of interest" description="Disordered" evidence="8">
    <location>
        <begin position="348"/>
        <end position="372"/>
    </location>
</feature>
<evidence type="ECO:0000313" key="11">
    <source>
        <dbReference type="Proteomes" id="UP000696413"/>
    </source>
</evidence>
<keyword evidence="11" id="KW-1185">Reference proteome</keyword>
<keyword evidence="7 9" id="KW-0472">Membrane</keyword>
<dbReference type="RefSeq" id="WP_073679557.1">
    <property type="nucleotide sequence ID" value="NZ_JAHBOL010000031.1"/>
</dbReference>
<dbReference type="InterPro" id="IPR001851">
    <property type="entry name" value="ABC_transp_permease"/>
</dbReference>
<feature type="transmembrane region" description="Helical" evidence="9">
    <location>
        <begin position="319"/>
        <end position="340"/>
    </location>
</feature>
<evidence type="ECO:0000256" key="7">
    <source>
        <dbReference type="ARBA" id="ARBA00023136"/>
    </source>
</evidence>
<evidence type="ECO:0000313" key="10">
    <source>
        <dbReference type="EMBL" id="MBU8826600.1"/>
    </source>
</evidence>
<dbReference type="PANTHER" id="PTHR32196:SF21">
    <property type="entry name" value="ABC TRANSPORTER PERMEASE PROTEIN YPHD-RELATED"/>
    <property type="match status" value="1"/>
</dbReference>
<feature type="transmembrane region" description="Helical" evidence="9">
    <location>
        <begin position="115"/>
        <end position="134"/>
    </location>
</feature>
<evidence type="ECO:0000256" key="1">
    <source>
        <dbReference type="ARBA" id="ARBA00004651"/>
    </source>
</evidence>
<evidence type="ECO:0000256" key="3">
    <source>
        <dbReference type="ARBA" id="ARBA00022475"/>
    </source>
</evidence>
<dbReference type="Proteomes" id="UP000696413">
    <property type="component" value="Unassembled WGS sequence"/>
</dbReference>
<feature type="transmembrane region" description="Helical" evidence="9">
    <location>
        <begin position="21"/>
        <end position="42"/>
    </location>
</feature>
<evidence type="ECO:0000256" key="6">
    <source>
        <dbReference type="ARBA" id="ARBA00022989"/>
    </source>
</evidence>
<evidence type="ECO:0000256" key="2">
    <source>
        <dbReference type="ARBA" id="ARBA00022448"/>
    </source>
</evidence>
<reference evidence="10 11" key="1">
    <citation type="submission" date="2021-05" db="EMBL/GenBank/DDBJ databases">
        <title>Draft Genome Sequences of Clinical Respiratory Isolates of Mycobacterium goodii Recovered in Ireland.</title>
        <authorList>
            <person name="Flanagan P.R."/>
            <person name="Mok S."/>
            <person name="Roycroft E."/>
            <person name="Rogers T.R."/>
            <person name="Fitzgibbon M."/>
        </authorList>
    </citation>
    <scope>NUCLEOTIDE SEQUENCE [LARGE SCALE GENOMIC DNA]</scope>
    <source>
        <strain evidence="10 11">14IE55</strain>
    </source>
</reference>
<keyword evidence="3" id="KW-1003">Cell membrane</keyword>
<name>A0ABS6HXD8_MYCGD</name>
<evidence type="ECO:0000256" key="4">
    <source>
        <dbReference type="ARBA" id="ARBA00022519"/>
    </source>
</evidence>
<sequence>MTTVRTRSPRRSPGEWGSANALILGPAVALTLLVVVFATLAPGTFLSGSNLSNIASQVSVLAVMAVGLTMVLLLGQIDLSVANVSSFAGVACATFFSGQSFGMFLFGQAHFPAGITWLALLLPIALAGGLGWIASMLMNRASIPSFVATLAVYELASGWALYWSQGNTLYDVPPVIKTLGSGTVGPVPTITIVAVVTLVAGHFVLQRTRFGRHIYMTGASRSAAELSGVAVKAVTRNVFIMCACLSALAGILNIGRLGSAQAELGNDLLLPAIAAVVLGGTSLFGGIGGMGHTVLGLLIYGVLDNGLDQLDVDIFLKPYIRGLFLILALVLNTVAMRLAAKSTVRSAEQFAEEHEGDNPDSKTAAPQPVPTG</sequence>
<accession>A0ABS6HXD8</accession>
<proteinExistence type="predicted"/>
<dbReference type="PANTHER" id="PTHR32196">
    <property type="entry name" value="ABC TRANSPORTER PERMEASE PROTEIN YPHD-RELATED-RELATED"/>
    <property type="match status" value="1"/>
</dbReference>
<feature type="compositionally biased region" description="Basic and acidic residues" evidence="8">
    <location>
        <begin position="351"/>
        <end position="360"/>
    </location>
</feature>
<evidence type="ECO:0000256" key="9">
    <source>
        <dbReference type="SAM" id="Phobius"/>
    </source>
</evidence>
<keyword evidence="4" id="KW-0997">Cell inner membrane</keyword>
<evidence type="ECO:0000256" key="5">
    <source>
        <dbReference type="ARBA" id="ARBA00022692"/>
    </source>
</evidence>
<dbReference type="CDD" id="cd06579">
    <property type="entry name" value="TM_PBP1_transp_AraH_like"/>
    <property type="match status" value="1"/>
</dbReference>
<comment type="subcellular location">
    <subcellularLocation>
        <location evidence="1">Cell membrane</location>
        <topology evidence="1">Multi-pass membrane protein</topology>
    </subcellularLocation>
</comment>
<feature type="transmembrane region" description="Helical" evidence="9">
    <location>
        <begin position="184"/>
        <end position="205"/>
    </location>
</feature>
<keyword evidence="5 9" id="KW-0812">Transmembrane</keyword>
<evidence type="ECO:0000256" key="8">
    <source>
        <dbReference type="SAM" id="MobiDB-lite"/>
    </source>
</evidence>
<keyword evidence="2" id="KW-0813">Transport</keyword>
<comment type="caution">
    <text evidence="10">The sequence shown here is derived from an EMBL/GenBank/DDBJ whole genome shotgun (WGS) entry which is preliminary data.</text>
</comment>
<feature type="transmembrane region" description="Helical" evidence="9">
    <location>
        <begin position="87"/>
        <end position="109"/>
    </location>
</feature>
<dbReference type="Pfam" id="PF02653">
    <property type="entry name" value="BPD_transp_2"/>
    <property type="match status" value="1"/>
</dbReference>
<feature type="transmembrane region" description="Helical" evidence="9">
    <location>
        <begin position="54"/>
        <end position="75"/>
    </location>
</feature>